<sequence>MMRYFLSATFLIIVFLYAMYLCVLIIINNANVRQNLFYHYNCIPSTLLNTVKVHKLK</sequence>
<accession>Q91GF8</accession>
<dbReference type="RefSeq" id="NP_203265.1">
    <property type="nucleotide sequence ID" value="NC_003083.1"/>
</dbReference>
<name>Q91GF8_NPVEP</name>
<dbReference type="GeneID" id="1727418"/>
<keyword evidence="1" id="KW-0812">Transmembrane</keyword>
<dbReference type="Proteomes" id="UP000203221">
    <property type="component" value="Segment"/>
</dbReference>
<proteinExistence type="predicted"/>
<protein>
    <submittedName>
        <fullName evidence="2">Uncharacterized protein</fullName>
    </submittedName>
</protein>
<evidence type="ECO:0000313" key="3">
    <source>
        <dbReference type="Proteomes" id="UP000203221"/>
    </source>
</evidence>
<dbReference type="InterPro" id="IPR009903">
    <property type="entry name" value="AcMNPV_AC110"/>
</dbReference>
<keyword evidence="1" id="KW-0472">Membrane</keyword>
<keyword evidence="1" id="KW-1133">Transmembrane helix</keyword>
<feature type="transmembrane region" description="Helical" evidence="1">
    <location>
        <begin position="6"/>
        <end position="27"/>
    </location>
</feature>
<reference evidence="2 3" key="1">
    <citation type="journal article" date="2002" name="J. Gen. Virol.">
        <title>Whole genome analysis of the Epiphyas postvittana nucleopolyhedrovirus.</title>
        <authorList>
            <person name="Hyink O."/>
            <person name="Dellow R.A."/>
            <person name="Olsen M.J."/>
            <person name="Caradoc-Davies K.M.B."/>
            <person name="Drake K."/>
            <person name="Herniou E.A."/>
            <person name="Cory J.S."/>
            <person name="O'Reilly D.R."/>
            <person name="Ward V.K."/>
        </authorList>
    </citation>
    <scope>NUCLEOTIDE SEQUENCE [LARGE SCALE GENOMIC DNA]</scope>
</reference>
<dbReference type="Pfam" id="PF07280">
    <property type="entry name" value="Ac110_PIF"/>
    <property type="match status" value="1"/>
</dbReference>
<dbReference type="KEGG" id="vg:1727418"/>
<organism evidence="2 3">
    <name type="scientific">Epiphyas postvittana nucleopolyhedrovirus</name>
    <name type="common">EppoMNPV</name>
    <dbReference type="NCBI Taxonomy" id="70600"/>
    <lineage>
        <taxon>Viruses</taxon>
        <taxon>Viruses incertae sedis</taxon>
        <taxon>Naldaviricetes</taxon>
        <taxon>Lefavirales</taxon>
        <taxon>Baculoviridae</taxon>
        <taxon>Alphabaculovirus</taxon>
        <taxon>Alphabaculovirus eppostvittanae</taxon>
    </lineage>
</organism>
<evidence type="ECO:0000256" key="1">
    <source>
        <dbReference type="SAM" id="Phobius"/>
    </source>
</evidence>
<evidence type="ECO:0000313" key="2">
    <source>
        <dbReference type="EMBL" id="AAK85660.1"/>
    </source>
</evidence>
<organismHost>
    <name type="scientific">Lepidoptera</name>
    <name type="common">moths &amp; butterflies</name>
    <dbReference type="NCBI Taxonomy" id="7088"/>
</organismHost>
<keyword evidence="3" id="KW-1185">Reference proteome</keyword>
<dbReference type="EMBL" id="AY043265">
    <property type="protein sequence ID" value="AAK85660.1"/>
    <property type="molecule type" value="Genomic_DNA"/>
</dbReference>
<dbReference type="OrthoDB" id="25768at10239"/>